<sequence>MKKELAQIEPNIVNFTVLALDMLELNEGQLEGLPSNPREIEDKKFDLLKENIKKYPQFLQYNMLKVYKYYNNIENTDKYIIIGGNMRFRAMKSLGFKSAPCAIISPDTTIEELKAYTILDNNSFGRYEWAALANEWDEAQLTSWGTDLPIMESEINVDEFFDNLDDDETKDNKAKIIVKLPSDLENDKEEIKHIIESALADYSGITIK</sequence>
<reference evidence="2" key="1">
    <citation type="journal article" date="2021" name="Proc. Natl. Acad. Sci. U.S.A.">
        <title>A Catalog of Tens of Thousands of Viruses from Human Metagenomes Reveals Hidden Associations with Chronic Diseases.</title>
        <authorList>
            <person name="Tisza M.J."/>
            <person name="Buck C.B."/>
        </authorList>
    </citation>
    <scope>NUCLEOTIDE SEQUENCE</scope>
    <source>
        <strain evidence="2">CtiX384</strain>
    </source>
</reference>
<name>A0A8S5TBM0_9CAUD</name>
<dbReference type="EMBL" id="BK032790">
    <property type="protein sequence ID" value="DAF60528.1"/>
    <property type="molecule type" value="Genomic_DNA"/>
</dbReference>
<evidence type="ECO:0000259" key="1">
    <source>
        <dbReference type="Pfam" id="PF02195"/>
    </source>
</evidence>
<dbReference type="Pfam" id="PF02195">
    <property type="entry name" value="ParB_N"/>
    <property type="match status" value="1"/>
</dbReference>
<dbReference type="SUPFAM" id="SSF110849">
    <property type="entry name" value="ParB/Sulfiredoxin"/>
    <property type="match status" value="1"/>
</dbReference>
<feature type="domain" description="ParB-like N-terminal" evidence="1">
    <location>
        <begin position="28"/>
        <end position="108"/>
    </location>
</feature>
<evidence type="ECO:0000313" key="2">
    <source>
        <dbReference type="EMBL" id="DAF60528.1"/>
    </source>
</evidence>
<organism evidence="2">
    <name type="scientific">Myoviridae sp. ctiX384</name>
    <dbReference type="NCBI Taxonomy" id="2827702"/>
    <lineage>
        <taxon>Viruses</taxon>
        <taxon>Duplodnaviria</taxon>
        <taxon>Heunggongvirae</taxon>
        <taxon>Uroviricota</taxon>
        <taxon>Caudoviricetes</taxon>
    </lineage>
</organism>
<dbReference type="InterPro" id="IPR003115">
    <property type="entry name" value="ParB_N"/>
</dbReference>
<accession>A0A8S5TBM0</accession>
<proteinExistence type="predicted"/>
<dbReference type="Gene3D" id="3.90.1530.10">
    <property type="entry name" value="Conserved hypothetical protein from pyrococcus furiosus pfu- 392566-001, ParB domain"/>
    <property type="match status" value="1"/>
</dbReference>
<dbReference type="InterPro" id="IPR036086">
    <property type="entry name" value="ParB/Sulfiredoxin_sf"/>
</dbReference>
<protein>
    <submittedName>
        <fullName evidence="2">ParB protein</fullName>
    </submittedName>
</protein>